<feature type="compositionally biased region" description="Polar residues" evidence="1">
    <location>
        <begin position="14"/>
        <end position="26"/>
    </location>
</feature>
<keyword evidence="3" id="KW-1185">Reference proteome</keyword>
<gene>
    <name evidence="2" type="ORF">CJ030_MR7G009299</name>
</gene>
<proteinExistence type="predicted"/>
<accession>A0A6A1V493</accession>
<protein>
    <submittedName>
        <fullName evidence="2">Uncharacterized protein</fullName>
    </submittedName>
</protein>
<dbReference type="OrthoDB" id="1299232at2759"/>
<sequence>MTKCMGRSQRGKQNRSLQTSLHTGGSRSFARHAYEMRRIEEILCNESATSQPSRQSRTKGIINWSLSDAFAQVLGPERHGRICGVGLGPLLHPSLPTRA</sequence>
<evidence type="ECO:0000256" key="1">
    <source>
        <dbReference type="SAM" id="MobiDB-lite"/>
    </source>
</evidence>
<evidence type="ECO:0000313" key="2">
    <source>
        <dbReference type="EMBL" id="KAB1206070.1"/>
    </source>
</evidence>
<dbReference type="Proteomes" id="UP000516437">
    <property type="component" value="Chromosome 7"/>
</dbReference>
<organism evidence="2 3">
    <name type="scientific">Morella rubra</name>
    <name type="common">Chinese bayberry</name>
    <dbReference type="NCBI Taxonomy" id="262757"/>
    <lineage>
        <taxon>Eukaryota</taxon>
        <taxon>Viridiplantae</taxon>
        <taxon>Streptophyta</taxon>
        <taxon>Embryophyta</taxon>
        <taxon>Tracheophyta</taxon>
        <taxon>Spermatophyta</taxon>
        <taxon>Magnoliopsida</taxon>
        <taxon>eudicotyledons</taxon>
        <taxon>Gunneridae</taxon>
        <taxon>Pentapetalae</taxon>
        <taxon>rosids</taxon>
        <taxon>fabids</taxon>
        <taxon>Fagales</taxon>
        <taxon>Myricaceae</taxon>
        <taxon>Morella</taxon>
    </lineage>
</organism>
<reference evidence="2 3" key="1">
    <citation type="journal article" date="2019" name="Plant Biotechnol. J.">
        <title>The red bayberry genome and genetic basis of sex determination.</title>
        <authorList>
            <person name="Jia H.M."/>
            <person name="Jia H.J."/>
            <person name="Cai Q.L."/>
            <person name="Wang Y."/>
            <person name="Zhao H.B."/>
            <person name="Yang W.F."/>
            <person name="Wang G.Y."/>
            <person name="Li Y.H."/>
            <person name="Zhan D.L."/>
            <person name="Shen Y.T."/>
            <person name="Niu Q.F."/>
            <person name="Chang L."/>
            <person name="Qiu J."/>
            <person name="Zhao L."/>
            <person name="Xie H.B."/>
            <person name="Fu W.Y."/>
            <person name="Jin J."/>
            <person name="Li X.W."/>
            <person name="Jiao Y."/>
            <person name="Zhou C.C."/>
            <person name="Tu T."/>
            <person name="Chai C.Y."/>
            <person name="Gao J.L."/>
            <person name="Fan L.J."/>
            <person name="van de Weg E."/>
            <person name="Wang J.Y."/>
            <person name="Gao Z.S."/>
        </authorList>
    </citation>
    <scope>NUCLEOTIDE SEQUENCE [LARGE SCALE GENOMIC DNA]</scope>
    <source>
        <tissue evidence="2">Leaves</tissue>
    </source>
</reference>
<dbReference type="AlphaFoldDB" id="A0A6A1V493"/>
<name>A0A6A1V493_9ROSI</name>
<feature type="region of interest" description="Disordered" evidence="1">
    <location>
        <begin position="1"/>
        <end position="29"/>
    </location>
</feature>
<comment type="caution">
    <text evidence="2">The sequence shown here is derived from an EMBL/GenBank/DDBJ whole genome shotgun (WGS) entry which is preliminary data.</text>
</comment>
<evidence type="ECO:0000313" key="3">
    <source>
        <dbReference type="Proteomes" id="UP000516437"/>
    </source>
</evidence>
<dbReference type="EMBL" id="RXIC02000025">
    <property type="protein sequence ID" value="KAB1206070.1"/>
    <property type="molecule type" value="Genomic_DNA"/>
</dbReference>